<accession>B8M1I5</accession>
<dbReference type="PhylomeDB" id="B8M1I5"/>
<evidence type="ECO:0000313" key="2">
    <source>
        <dbReference type="EMBL" id="EED21881.1"/>
    </source>
</evidence>
<dbReference type="GeneID" id="8101611"/>
<dbReference type="AlphaFoldDB" id="B8M1I5"/>
<sequence>MSVFLAQMSQAWYRDTSGERSAKAAALHENTLRVFIDPNSSESSPAIDEGTSSPGSEYGGPPSPEGERPEDAGKCVRQHLHLLKLAVERLGNWPKDYGEYERLNLALPHAFSNDLKGVEGMDSGI</sequence>
<dbReference type="STRING" id="441959.B8M1I5"/>
<feature type="region of interest" description="Disordered" evidence="1">
    <location>
        <begin position="36"/>
        <end position="74"/>
    </location>
</feature>
<organism evidence="2 3">
    <name type="scientific">Talaromyces stipitatus (strain ATCC 10500 / CBS 375.48 / QM 6759 / NRRL 1006)</name>
    <name type="common">Penicillium stipitatum</name>
    <dbReference type="NCBI Taxonomy" id="441959"/>
    <lineage>
        <taxon>Eukaryota</taxon>
        <taxon>Fungi</taxon>
        <taxon>Dikarya</taxon>
        <taxon>Ascomycota</taxon>
        <taxon>Pezizomycotina</taxon>
        <taxon>Eurotiomycetes</taxon>
        <taxon>Eurotiomycetidae</taxon>
        <taxon>Eurotiales</taxon>
        <taxon>Trichocomaceae</taxon>
        <taxon>Talaromyces</taxon>
        <taxon>Talaromyces sect. Talaromyces</taxon>
    </lineage>
</organism>
<evidence type="ECO:0000256" key="1">
    <source>
        <dbReference type="SAM" id="MobiDB-lite"/>
    </source>
</evidence>
<proteinExistence type="predicted"/>
<feature type="compositionally biased region" description="Basic and acidic residues" evidence="1">
    <location>
        <begin position="65"/>
        <end position="74"/>
    </location>
</feature>
<gene>
    <name evidence="2" type="ORF">TSTA_091220</name>
</gene>
<feature type="compositionally biased region" description="Low complexity" evidence="1">
    <location>
        <begin position="49"/>
        <end position="60"/>
    </location>
</feature>
<name>B8M1I5_TALSN</name>
<dbReference type="VEuPathDB" id="FungiDB:TSTA_091220"/>
<dbReference type="eggNOG" id="ENOG502SHDW">
    <property type="taxonomic scope" value="Eukaryota"/>
</dbReference>
<dbReference type="InParanoid" id="B8M1I5"/>
<dbReference type="EMBL" id="EQ962653">
    <property type="protein sequence ID" value="EED21881.1"/>
    <property type="molecule type" value="Genomic_DNA"/>
</dbReference>
<protein>
    <submittedName>
        <fullName evidence="2">Uncharacterized protein</fullName>
    </submittedName>
</protein>
<keyword evidence="3" id="KW-1185">Reference proteome</keyword>
<reference evidence="3" key="1">
    <citation type="journal article" date="2015" name="Genome Announc.">
        <title>Genome sequence of the AIDS-associated pathogen Penicillium marneffei (ATCC18224) and its near taxonomic relative Talaromyces stipitatus (ATCC10500).</title>
        <authorList>
            <person name="Nierman W.C."/>
            <person name="Fedorova-Abrams N.D."/>
            <person name="Andrianopoulos A."/>
        </authorList>
    </citation>
    <scope>NUCLEOTIDE SEQUENCE [LARGE SCALE GENOMIC DNA]</scope>
    <source>
        <strain evidence="3">ATCC 10500 / CBS 375.48 / QM 6759 / NRRL 1006</strain>
    </source>
</reference>
<dbReference type="Proteomes" id="UP000001745">
    <property type="component" value="Unassembled WGS sequence"/>
</dbReference>
<evidence type="ECO:0000313" key="3">
    <source>
        <dbReference type="Proteomes" id="UP000001745"/>
    </source>
</evidence>
<dbReference type="HOGENOM" id="CLU_1994129_0_0_1"/>
<dbReference type="RefSeq" id="XP_002478844.1">
    <property type="nucleotide sequence ID" value="XM_002478799.1"/>
</dbReference>
<dbReference type="OrthoDB" id="2546325at2759"/>